<comment type="caution">
    <text evidence="2">The sequence shown here is derived from an EMBL/GenBank/DDBJ whole genome shotgun (WGS) entry which is preliminary data.</text>
</comment>
<keyword evidence="3" id="KW-1185">Reference proteome</keyword>
<dbReference type="EMBL" id="JAGTXO010000006">
    <property type="protein sequence ID" value="KAG8467113.1"/>
    <property type="molecule type" value="Genomic_DNA"/>
</dbReference>
<feature type="domain" description="Methyltransferase" evidence="1">
    <location>
        <begin position="43"/>
        <end position="132"/>
    </location>
</feature>
<dbReference type="AlphaFoldDB" id="A0A8J5XLN5"/>
<dbReference type="Proteomes" id="UP000751190">
    <property type="component" value="Unassembled WGS sequence"/>
</dbReference>
<sequence length="370" mass="37633">MLQRVAVLSAMVIVRTSESGARPPSQLVAHVGAEPVRGIRCVELYCGSGVSSAFLAMAGAARVVGVDHDARYIESADARAAALPAAASAALRFVVGDALGSPAELALPELASDGQFDLVLDSQALSSRPDASAERAEGGPPRLSRHALVAAFVRAGGLQLLSLSPSRFDADPADPIERAAPCWTAHLRKPSRRALAETAVAAARAPRVSGAAREPAVWDGATAELGLPCSPGASADALAAALAARFGHMPRARVVRADIRTHALDASRTALVTPTNTACCMGGGFDAAVAARLGWSTGWPESASPNPLQRAVRKLGSSRVVCPAFGTGWGGLSPAEAANAMFDGFAAAWAAPFAFEGEDGGASGADSQAE</sequence>
<dbReference type="SUPFAM" id="SSF52949">
    <property type="entry name" value="Macro domain-like"/>
    <property type="match status" value="1"/>
</dbReference>
<dbReference type="InterPro" id="IPR043472">
    <property type="entry name" value="Macro_dom-like"/>
</dbReference>
<accession>A0A8J5XLN5</accession>
<evidence type="ECO:0000259" key="1">
    <source>
        <dbReference type="Pfam" id="PF13649"/>
    </source>
</evidence>
<evidence type="ECO:0000313" key="3">
    <source>
        <dbReference type="Proteomes" id="UP000751190"/>
    </source>
</evidence>
<proteinExistence type="predicted"/>
<protein>
    <recommendedName>
        <fullName evidence="1">Methyltransferase domain-containing protein</fullName>
    </recommendedName>
</protein>
<dbReference type="CDD" id="cd02440">
    <property type="entry name" value="AdoMet_MTases"/>
    <property type="match status" value="1"/>
</dbReference>
<evidence type="ECO:0000313" key="2">
    <source>
        <dbReference type="EMBL" id="KAG8467113.1"/>
    </source>
</evidence>
<organism evidence="2 3">
    <name type="scientific">Diacronema lutheri</name>
    <name type="common">Unicellular marine alga</name>
    <name type="synonym">Monochrysis lutheri</name>
    <dbReference type="NCBI Taxonomy" id="2081491"/>
    <lineage>
        <taxon>Eukaryota</taxon>
        <taxon>Haptista</taxon>
        <taxon>Haptophyta</taxon>
        <taxon>Pavlovophyceae</taxon>
        <taxon>Pavlovales</taxon>
        <taxon>Pavlovaceae</taxon>
        <taxon>Diacronema</taxon>
    </lineage>
</organism>
<dbReference type="Gene3D" id="3.40.50.150">
    <property type="entry name" value="Vaccinia Virus protein VP39"/>
    <property type="match status" value="1"/>
</dbReference>
<gene>
    <name evidence="2" type="ORF">KFE25_000429</name>
</gene>
<dbReference type="OrthoDB" id="10647160at2759"/>
<dbReference type="Pfam" id="PF13649">
    <property type="entry name" value="Methyltransf_25"/>
    <property type="match status" value="1"/>
</dbReference>
<dbReference type="InterPro" id="IPR029063">
    <property type="entry name" value="SAM-dependent_MTases_sf"/>
</dbReference>
<dbReference type="InterPro" id="IPR041698">
    <property type="entry name" value="Methyltransf_25"/>
</dbReference>
<dbReference type="SUPFAM" id="SSF53335">
    <property type="entry name" value="S-adenosyl-L-methionine-dependent methyltransferases"/>
    <property type="match status" value="1"/>
</dbReference>
<dbReference type="Gene3D" id="3.40.220.10">
    <property type="entry name" value="Leucine Aminopeptidase, subunit E, domain 1"/>
    <property type="match status" value="1"/>
</dbReference>
<reference evidence="2" key="1">
    <citation type="submission" date="2021-05" db="EMBL/GenBank/DDBJ databases">
        <title>The genome of the haptophyte Pavlova lutheri (Diacronema luteri, Pavlovales) - a model for lipid biosynthesis in eukaryotic algae.</title>
        <authorList>
            <person name="Hulatt C.J."/>
            <person name="Posewitz M.C."/>
        </authorList>
    </citation>
    <scope>NUCLEOTIDE SEQUENCE</scope>
    <source>
        <strain evidence="2">NIVA-4/92</strain>
    </source>
</reference>
<name>A0A8J5XLN5_DIALT</name>